<dbReference type="Proteomes" id="UP000803844">
    <property type="component" value="Unassembled WGS sequence"/>
</dbReference>
<feature type="domain" description="Heterokaryon incompatibility" evidence="1">
    <location>
        <begin position="138"/>
        <end position="248"/>
    </location>
</feature>
<accession>A0A9P5CLD2</accession>
<feature type="non-terminal residue" evidence="2">
    <location>
        <position position="390"/>
    </location>
</feature>
<protein>
    <submittedName>
        <fullName evidence="2">HET-domain-containing protein</fullName>
    </submittedName>
</protein>
<dbReference type="EMBL" id="MU032351">
    <property type="protein sequence ID" value="KAF3761901.1"/>
    <property type="molecule type" value="Genomic_DNA"/>
</dbReference>
<evidence type="ECO:0000313" key="2">
    <source>
        <dbReference type="EMBL" id="KAF3761901.1"/>
    </source>
</evidence>
<keyword evidence="3" id="KW-1185">Reference proteome</keyword>
<dbReference type="InterPro" id="IPR010730">
    <property type="entry name" value="HET"/>
</dbReference>
<organism evidence="2 3">
    <name type="scientific">Cryphonectria parasitica (strain ATCC 38755 / EP155)</name>
    <dbReference type="NCBI Taxonomy" id="660469"/>
    <lineage>
        <taxon>Eukaryota</taxon>
        <taxon>Fungi</taxon>
        <taxon>Dikarya</taxon>
        <taxon>Ascomycota</taxon>
        <taxon>Pezizomycotina</taxon>
        <taxon>Sordariomycetes</taxon>
        <taxon>Sordariomycetidae</taxon>
        <taxon>Diaporthales</taxon>
        <taxon>Cryphonectriaceae</taxon>
        <taxon>Cryphonectria-Endothia species complex</taxon>
        <taxon>Cryphonectria</taxon>
    </lineage>
</organism>
<gene>
    <name evidence="2" type="ORF">M406DRAFT_281998</name>
</gene>
<dbReference type="OrthoDB" id="2958217at2759"/>
<proteinExistence type="predicted"/>
<dbReference type="PANTHER" id="PTHR33112">
    <property type="entry name" value="DOMAIN PROTEIN, PUTATIVE-RELATED"/>
    <property type="match status" value="1"/>
</dbReference>
<dbReference type="GeneID" id="63835593"/>
<dbReference type="RefSeq" id="XP_040772880.1">
    <property type="nucleotide sequence ID" value="XM_040918464.1"/>
</dbReference>
<dbReference type="Pfam" id="PF06985">
    <property type="entry name" value="HET"/>
    <property type="match status" value="1"/>
</dbReference>
<dbReference type="PANTHER" id="PTHR33112:SF16">
    <property type="entry name" value="HETEROKARYON INCOMPATIBILITY DOMAIN-CONTAINING PROTEIN"/>
    <property type="match status" value="1"/>
</dbReference>
<evidence type="ECO:0000313" key="3">
    <source>
        <dbReference type="Proteomes" id="UP000803844"/>
    </source>
</evidence>
<comment type="caution">
    <text evidence="2">The sequence shown here is derived from an EMBL/GenBank/DDBJ whole genome shotgun (WGS) entry which is preliminary data.</text>
</comment>
<dbReference type="AlphaFoldDB" id="A0A9P5CLD2"/>
<evidence type="ECO:0000259" key="1">
    <source>
        <dbReference type="Pfam" id="PF06985"/>
    </source>
</evidence>
<sequence>MWGEGPEALPWEKRQKLDCLSVSVHHPGLKDTEADVYKFDVGAWPGKCRDWLKVQCYPVDNAGPVSGEIIEFMKQCIHTCIKDHRRCKTKLARGHFLPTRLLDIGNDNSQSVRLVECEHLPSHACQDTCKLQDHQLKYAALSYCWGGLVDLKTTKATKEAHENGIIVKDMPPVFQDAVYMVRKLGIQYLWIDALCILQDQDDKTDWETESGRMCDVFSNSHITISAAASSSASEHFLQKRNKWRTRAWVWQEELMSTRQLIFGEKMMQFRCDKGAMLENGRHDSRDFGTGRIDWVVYQAFWEYAVRDYSSRQLSVPQDRLGAVAGVAKFVQRTLKEAGRPVEYVAGLWLAHTLGNQLRWVCNKPTLSYGELDESFNNAKRYLAPSWSWAS</sequence>
<name>A0A9P5CLD2_CRYP1</name>
<reference evidence="2" key="1">
    <citation type="journal article" date="2020" name="Phytopathology">
        <title>Genome sequence of the chestnut blight fungus Cryphonectria parasitica EP155: A fundamental resource for an archetypical invasive plant pathogen.</title>
        <authorList>
            <person name="Crouch J.A."/>
            <person name="Dawe A."/>
            <person name="Aerts A."/>
            <person name="Barry K."/>
            <person name="Churchill A.C.L."/>
            <person name="Grimwood J."/>
            <person name="Hillman B."/>
            <person name="Milgroom M.G."/>
            <person name="Pangilinan J."/>
            <person name="Smith M."/>
            <person name="Salamov A."/>
            <person name="Schmutz J."/>
            <person name="Yadav J."/>
            <person name="Grigoriev I.V."/>
            <person name="Nuss D."/>
        </authorList>
    </citation>
    <scope>NUCLEOTIDE SEQUENCE</scope>
    <source>
        <strain evidence="2">EP155</strain>
    </source>
</reference>